<reference evidence="1" key="1">
    <citation type="submission" date="2021-02" db="EMBL/GenBank/DDBJ databases">
        <authorList>
            <person name="Nowell W R."/>
        </authorList>
    </citation>
    <scope>NUCLEOTIDE SEQUENCE</scope>
</reference>
<dbReference type="EMBL" id="CAJOBJ010125472">
    <property type="protein sequence ID" value="CAF4696971.1"/>
    <property type="molecule type" value="Genomic_DNA"/>
</dbReference>
<accession>A0A8S3AMW3</accession>
<evidence type="ECO:0000313" key="2">
    <source>
        <dbReference type="EMBL" id="CAF4904550.1"/>
    </source>
</evidence>
<dbReference type="Proteomes" id="UP000676336">
    <property type="component" value="Unassembled WGS sequence"/>
</dbReference>
<feature type="non-terminal residue" evidence="1">
    <location>
        <position position="1"/>
    </location>
</feature>
<name>A0A8S3AMW3_9BILA</name>
<organism evidence="1 3">
    <name type="scientific">Rotaria magnacalcarata</name>
    <dbReference type="NCBI Taxonomy" id="392030"/>
    <lineage>
        <taxon>Eukaryota</taxon>
        <taxon>Metazoa</taxon>
        <taxon>Spiralia</taxon>
        <taxon>Gnathifera</taxon>
        <taxon>Rotifera</taxon>
        <taxon>Eurotatoria</taxon>
        <taxon>Bdelloidea</taxon>
        <taxon>Philodinida</taxon>
        <taxon>Philodinidae</taxon>
        <taxon>Rotaria</taxon>
    </lineage>
</organism>
<protein>
    <submittedName>
        <fullName evidence="1">Uncharacterized protein</fullName>
    </submittedName>
</protein>
<comment type="caution">
    <text evidence="1">The sequence shown here is derived from an EMBL/GenBank/DDBJ whole genome shotgun (WGS) entry which is preliminary data.</text>
</comment>
<dbReference type="AlphaFoldDB" id="A0A8S3AMW3"/>
<evidence type="ECO:0000313" key="1">
    <source>
        <dbReference type="EMBL" id="CAF4696971.1"/>
    </source>
</evidence>
<dbReference type="Proteomes" id="UP000681720">
    <property type="component" value="Unassembled WGS sequence"/>
</dbReference>
<sequence length="64" mass="7592">DEDDDNENSRHGNIRAQRLVQSIKHIKKANGGALFWEGWMVHTTDKEILTEKQYYWRVDASYVK</sequence>
<gene>
    <name evidence="1" type="ORF">GIL414_LOCUS42908</name>
    <name evidence="2" type="ORF">SMN809_LOCUS51912</name>
</gene>
<evidence type="ECO:0000313" key="3">
    <source>
        <dbReference type="Proteomes" id="UP000681720"/>
    </source>
</evidence>
<dbReference type="EMBL" id="CAJOBI010175145">
    <property type="protein sequence ID" value="CAF4904550.1"/>
    <property type="molecule type" value="Genomic_DNA"/>
</dbReference>
<proteinExistence type="predicted"/>